<dbReference type="Proteomes" id="UP001476798">
    <property type="component" value="Unassembled WGS sequence"/>
</dbReference>
<evidence type="ECO:0000313" key="3">
    <source>
        <dbReference type="Proteomes" id="UP001476798"/>
    </source>
</evidence>
<comment type="caution">
    <text evidence="2">The sequence shown here is derived from an EMBL/GenBank/DDBJ whole genome shotgun (WGS) entry which is preliminary data.</text>
</comment>
<feature type="compositionally biased region" description="Polar residues" evidence="1">
    <location>
        <begin position="99"/>
        <end position="111"/>
    </location>
</feature>
<gene>
    <name evidence="2" type="ORF">GOODEAATRI_001130</name>
</gene>
<reference evidence="2 3" key="1">
    <citation type="submission" date="2021-06" db="EMBL/GenBank/DDBJ databases">
        <authorList>
            <person name="Palmer J.M."/>
        </authorList>
    </citation>
    <scope>NUCLEOTIDE SEQUENCE [LARGE SCALE GENOMIC DNA]</scope>
    <source>
        <strain evidence="2 3">GA_2019</strain>
        <tissue evidence="2">Muscle</tissue>
    </source>
</reference>
<organism evidence="2 3">
    <name type="scientific">Goodea atripinnis</name>
    <dbReference type="NCBI Taxonomy" id="208336"/>
    <lineage>
        <taxon>Eukaryota</taxon>
        <taxon>Metazoa</taxon>
        <taxon>Chordata</taxon>
        <taxon>Craniata</taxon>
        <taxon>Vertebrata</taxon>
        <taxon>Euteleostomi</taxon>
        <taxon>Actinopterygii</taxon>
        <taxon>Neopterygii</taxon>
        <taxon>Teleostei</taxon>
        <taxon>Neoteleostei</taxon>
        <taxon>Acanthomorphata</taxon>
        <taxon>Ovalentaria</taxon>
        <taxon>Atherinomorphae</taxon>
        <taxon>Cyprinodontiformes</taxon>
        <taxon>Goodeidae</taxon>
        <taxon>Goodea</taxon>
    </lineage>
</organism>
<accession>A0ABV0MXV7</accession>
<evidence type="ECO:0000313" key="2">
    <source>
        <dbReference type="EMBL" id="MEQ2163912.1"/>
    </source>
</evidence>
<proteinExistence type="predicted"/>
<keyword evidence="3" id="KW-1185">Reference proteome</keyword>
<sequence length="127" mass="14019">MMVAELKLQPCVLELCKFFSQCLCRPFSQKTRTKRFSQSSKITLLQAAGSEKPPGKMEALVAMVFTAFSGKQMDHGTMRQSPAQVQFFTPVSARTCRAQNRDATFNPQLSPFKSPDPSGPMSNGPDP</sequence>
<dbReference type="EMBL" id="JAHRIO010020025">
    <property type="protein sequence ID" value="MEQ2163912.1"/>
    <property type="molecule type" value="Genomic_DNA"/>
</dbReference>
<feature type="region of interest" description="Disordered" evidence="1">
    <location>
        <begin position="99"/>
        <end position="127"/>
    </location>
</feature>
<name>A0ABV0MXV7_9TELE</name>
<evidence type="ECO:0000256" key="1">
    <source>
        <dbReference type="SAM" id="MobiDB-lite"/>
    </source>
</evidence>
<protein>
    <submittedName>
        <fullName evidence="2">Uncharacterized protein</fullName>
    </submittedName>
</protein>